<protein>
    <submittedName>
        <fullName evidence="2">Glycosyltransferase</fullName>
    </submittedName>
</protein>
<dbReference type="CDD" id="cd00761">
    <property type="entry name" value="Glyco_tranf_GTA_type"/>
    <property type="match status" value="1"/>
</dbReference>
<gene>
    <name evidence="2" type="ORF">GII30_12255</name>
</gene>
<dbReference type="EMBL" id="CP045810">
    <property type="protein sequence ID" value="QHN39832.1"/>
    <property type="molecule type" value="Genomic_DNA"/>
</dbReference>
<dbReference type="InterPro" id="IPR029044">
    <property type="entry name" value="Nucleotide-diphossugar_trans"/>
</dbReference>
<accession>A0A857L030</accession>
<dbReference type="RefSeq" id="WP_005181099.1">
    <property type="nucleotide sequence ID" value="NZ_CP045804.1"/>
</dbReference>
<reference evidence="2" key="1">
    <citation type="journal article" date="2021" name="Nat. Microbiol.">
        <title>Cocultivation of an ultrasmall environmental parasitic bacterium with lytic ability against bacteria associated with wastewater foams.</title>
        <authorList>
            <person name="Batinovic S."/>
            <person name="Rose J.J.A."/>
            <person name="Ratcliffe J."/>
            <person name="Seviour R.J."/>
            <person name="Petrovski S."/>
        </authorList>
    </citation>
    <scope>NUCLEOTIDE SEQUENCE</scope>
    <source>
        <strain evidence="2">CON44</strain>
    </source>
</reference>
<organism evidence="2">
    <name type="scientific">Gordonia amarae</name>
    <dbReference type="NCBI Taxonomy" id="36821"/>
    <lineage>
        <taxon>Bacteria</taxon>
        <taxon>Bacillati</taxon>
        <taxon>Actinomycetota</taxon>
        <taxon>Actinomycetes</taxon>
        <taxon>Mycobacteriales</taxon>
        <taxon>Gordoniaceae</taxon>
        <taxon>Gordonia</taxon>
    </lineage>
</organism>
<dbReference type="PANTHER" id="PTHR43685:SF2">
    <property type="entry name" value="GLYCOSYLTRANSFERASE 2-LIKE DOMAIN-CONTAINING PROTEIN"/>
    <property type="match status" value="1"/>
</dbReference>
<dbReference type="AlphaFoldDB" id="A0A857L030"/>
<dbReference type="Gene3D" id="3.90.550.10">
    <property type="entry name" value="Spore Coat Polysaccharide Biosynthesis Protein SpsA, Chain A"/>
    <property type="match status" value="1"/>
</dbReference>
<sequence>MTTVGVVIPVYRCADYVRGCIESVLAQTRPVDQIVLVDDRGGDRSIDIAVATLREHGREHRVITQPRNGGLGRARNTGLAALTTDLVWFLDSDDTAAPEFVDTLVTAMTDADAQLSVTRTYRVDEHDQVLQIDEARPVAGVVSGAEYAHELLRGRAKAYACTKLFERASLGSRPWAEDQAYEDIATSIRVALSVERVATVETPLYRYLYREGSLSTAFSPTTFDLFTADAEVRALVAGQGRGSDWDRDYLGYHYREVLTSIAHVAMRAQHAAGADPMLYRTAIARVRQGISLSDVPVLWAGGHRREIVFALLMTFSPALYSAILRFR</sequence>
<dbReference type="SUPFAM" id="SSF53448">
    <property type="entry name" value="Nucleotide-diphospho-sugar transferases"/>
    <property type="match status" value="1"/>
</dbReference>
<dbReference type="InterPro" id="IPR050834">
    <property type="entry name" value="Glycosyltransf_2"/>
</dbReference>
<dbReference type="Pfam" id="PF00535">
    <property type="entry name" value="Glycos_transf_2"/>
    <property type="match status" value="1"/>
</dbReference>
<evidence type="ECO:0000313" key="2">
    <source>
        <dbReference type="EMBL" id="QHN39832.1"/>
    </source>
</evidence>
<feature type="domain" description="Glycosyltransferase 2-like" evidence="1">
    <location>
        <begin position="6"/>
        <end position="127"/>
    </location>
</feature>
<dbReference type="InterPro" id="IPR001173">
    <property type="entry name" value="Glyco_trans_2-like"/>
</dbReference>
<dbReference type="PANTHER" id="PTHR43685">
    <property type="entry name" value="GLYCOSYLTRANSFERASE"/>
    <property type="match status" value="1"/>
</dbReference>
<name>A0A857L030_9ACTN</name>
<evidence type="ECO:0000259" key="1">
    <source>
        <dbReference type="Pfam" id="PF00535"/>
    </source>
</evidence>
<proteinExistence type="predicted"/>